<keyword evidence="2" id="KW-1185">Reference proteome</keyword>
<evidence type="ECO:0000313" key="1">
    <source>
        <dbReference type="EMBL" id="MFM2484274.1"/>
    </source>
</evidence>
<dbReference type="InterPro" id="IPR035903">
    <property type="entry name" value="HesB-like_dom_sf"/>
</dbReference>
<dbReference type="RefSeq" id="WP_408622408.1">
    <property type="nucleotide sequence ID" value="NZ_JBEQCT010000001.1"/>
</dbReference>
<name>A0ABW9G4H4_9GAMM</name>
<accession>A0ABW9G4H4</accession>
<proteinExistence type="predicted"/>
<dbReference type="SUPFAM" id="SSF89360">
    <property type="entry name" value="HesB-like domain"/>
    <property type="match status" value="1"/>
</dbReference>
<evidence type="ECO:0008006" key="3">
    <source>
        <dbReference type="Google" id="ProtNLM"/>
    </source>
</evidence>
<evidence type="ECO:0000313" key="2">
    <source>
        <dbReference type="Proteomes" id="UP001629953"/>
    </source>
</evidence>
<comment type="caution">
    <text evidence="1">The sequence shown here is derived from an EMBL/GenBank/DDBJ whole genome shotgun (WGS) entry which is preliminary data.</text>
</comment>
<reference evidence="1 2" key="1">
    <citation type="journal article" date="2013" name="Int. J. Syst. Evol. Microbiol.">
        <title>Celerinatantimonas yamalensis sp. nov., a cold-adapted diazotrophic bacterium from a cold permafrost brine.</title>
        <authorList>
            <person name="Shcherbakova V."/>
            <person name="Chuvilskaya N."/>
            <person name="Rivkina E."/>
            <person name="Demidov N."/>
            <person name="Uchaeva V."/>
            <person name="Suetin S."/>
            <person name="Suzina N."/>
            <person name="Gilichinsky D."/>
        </authorList>
    </citation>
    <scope>NUCLEOTIDE SEQUENCE [LARGE SCALE GENOMIC DNA]</scope>
    <source>
        <strain evidence="1 2">C7</strain>
    </source>
</reference>
<organism evidence="1 2">
    <name type="scientific">Celerinatantimonas yamalensis</name>
    <dbReference type="NCBI Taxonomy" id="559956"/>
    <lineage>
        <taxon>Bacteria</taxon>
        <taxon>Pseudomonadati</taxon>
        <taxon>Pseudomonadota</taxon>
        <taxon>Gammaproteobacteria</taxon>
        <taxon>Celerinatantimonadaceae</taxon>
        <taxon>Celerinatantimonas</taxon>
    </lineage>
</organism>
<dbReference type="Gene3D" id="2.60.300.12">
    <property type="entry name" value="HesB-like domain"/>
    <property type="match status" value="1"/>
</dbReference>
<sequence length="116" mass="12953">MIVVTEQARPYLQRLHQRFPEQGMRLFGAGNRCQGLQIQAKLQHCAQPDDRQEQVGDLPVWISASLATLAVSLEIDVETQSQVISLLFNAQWAPCSCEHAACYPPKLDVIENHQGA</sequence>
<dbReference type="EMBL" id="JBEQCT010000001">
    <property type="protein sequence ID" value="MFM2484274.1"/>
    <property type="molecule type" value="Genomic_DNA"/>
</dbReference>
<protein>
    <recommendedName>
        <fullName evidence="3">Fe-S cluster assembly iron-binding protein IscA</fullName>
    </recommendedName>
</protein>
<gene>
    <name evidence="1" type="ORF">ABUE30_04200</name>
</gene>
<dbReference type="Proteomes" id="UP001629953">
    <property type="component" value="Unassembled WGS sequence"/>
</dbReference>